<dbReference type="MEROPS" id="S10.016"/>
<dbReference type="AlphaFoldDB" id="E4UTA9"/>
<keyword evidence="7" id="KW-0325">Glycoprotein</keyword>
<organism evidence="11">
    <name type="scientific">Arthroderma gypseum (strain ATCC MYA-4604 / CBS 118893)</name>
    <name type="common">Microsporum gypseum</name>
    <dbReference type="NCBI Taxonomy" id="535722"/>
    <lineage>
        <taxon>Eukaryota</taxon>
        <taxon>Fungi</taxon>
        <taxon>Dikarya</taxon>
        <taxon>Ascomycota</taxon>
        <taxon>Pezizomycotina</taxon>
        <taxon>Eurotiomycetes</taxon>
        <taxon>Eurotiomycetidae</taxon>
        <taxon>Onygenales</taxon>
        <taxon>Arthrodermataceae</taxon>
        <taxon>Nannizzia</taxon>
    </lineage>
</organism>
<evidence type="ECO:0000256" key="4">
    <source>
        <dbReference type="ARBA" id="ARBA00022729"/>
    </source>
</evidence>
<keyword evidence="5" id="KW-0378">Hydrolase</keyword>
<proteinExistence type="inferred from homology"/>
<evidence type="ECO:0000256" key="1">
    <source>
        <dbReference type="ARBA" id="ARBA00009431"/>
    </source>
</evidence>
<evidence type="ECO:0000313" key="10">
    <source>
        <dbReference type="EMBL" id="EFR00670.1"/>
    </source>
</evidence>
<evidence type="ECO:0000256" key="5">
    <source>
        <dbReference type="ARBA" id="ARBA00022801"/>
    </source>
</evidence>
<dbReference type="InterPro" id="IPR029058">
    <property type="entry name" value="AB_hydrolase_fold"/>
</dbReference>
<evidence type="ECO:0000256" key="6">
    <source>
        <dbReference type="ARBA" id="ARBA00023157"/>
    </source>
</evidence>
<reference evidence="11" key="1">
    <citation type="journal article" date="2012" name="MBio">
        <title>Comparative genome analysis of Trichophyton rubrum and related dermatophytes reveals candidate genes involved in infection.</title>
        <authorList>
            <person name="Martinez D.A."/>
            <person name="Oliver B.G."/>
            <person name="Graeser Y."/>
            <person name="Goldberg J.M."/>
            <person name="Li W."/>
            <person name="Martinez-Rossi N.M."/>
            <person name="Monod M."/>
            <person name="Shelest E."/>
            <person name="Barton R.C."/>
            <person name="Birch E."/>
            <person name="Brakhage A.A."/>
            <person name="Chen Z."/>
            <person name="Gurr S.J."/>
            <person name="Heiman D."/>
            <person name="Heitman J."/>
            <person name="Kosti I."/>
            <person name="Rossi A."/>
            <person name="Saif S."/>
            <person name="Samalova M."/>
            <person name="Saunders C.W."/>
            <person name="Shea T."/>
            <person name="Summerbell R.C."/>
            <person name="Xu J."/>
            <person name="Young S."/>
            <person name="Zeng Q."/>
            <person name="Birren B.W."/>
            <person name="Cuomo C.A."/>
            <person name="White T.C."/>
        </authorList>
    </citation>
    <scope>NUCLEOTIDE SEQUENCE [LARGE SCALE GENOMIC DNA]</scope>
    <source>
        <strain evidence="11">ATCC MYA-4604 / CBS 118893</strain>
    </source>
</reference>
<keyword evidence="3" id="KW-0645">Protease</keyword>
<dbReference type="Pfam" id="PF00450">
    <property type="entry name" value="Peptidase_S10"/>
    <property type="match status" value="1"/>
</dbReference>
<protein>
    <submittedName>
        <fullName evidence="10">Carboxypeptidase S1</fullName>
    </submittedName>
</protein>
<dbReference type="RefSeq" id="XP_003173500.1">
    <property type="nucleotide sequence ID" value="XM_003173452.1"/>
</dbReference>
<comment type="similarity">
    <text evidence="1">Belongs to the peptidase S10 family.</text>
</comment>
<keyword evidence="4 9" id="KW-0732">Signal</keyword>
<dbReference type="eggNOG" id="KOG1282">
    <property type="taxonomic scope" value="Eukaryota"/>
</dbReference>
<dbReference type="OrthoDB" id="443318at2759"/>
<dbReference type="PRINTS" id="PR00724">
    <property type="entry name" value="CRBOXYPTASEC"/>
</dbReference>
<dbReference type="HOGENOM" id="CLU_008523_10_3_1"/>
<sequence>MHFAASIAVALPVIGAASAQYFPPPVEGATVVKSKFDENVKITYKENDICETNEGVRSFTGHVHLPPDEDDFGVYRNYSINTFFWFFEAREDPKNAPLSIWLNGGPGSSSMIGLFQENGPCMVNNDSMSTTNNPFAWNNKVNMLFIDQPNQVGFSYDEPTNVTVSNINGEVKVADFSNGVPAQNLSTLVGTLSSQNSWATANNTMNAARSIWHFAQVWFQEFPEHKPNNDKVSIWTESYGGKYGPSFASYFQDQNERIKNRTIDEKGQMHILNLDTLGIINGCIDLMWQATSYAEFPFNNTYGITAFSQQQRDDIINDIHRPDGCLDKLARCREAAKEGDPYLYSNNATVNEICNDASNFCDSHLMGPYEDTKLGYYDIAHPVQDPFPPPFYKGYLSQSRVLSAMGMPVNFTQRSGAVAKMFDAVGDYGRPDVRGYTDDLAYLLESGVKVALVYGDRDYICNWLGGEQVSLALNYTGTEGFHKAGYADVKVNPSFVGGSVRQYGNFSFTRVYEAGHEVPAYQPEASLKIFERIMFNKDIATGEIDIAQKPDYATTGTVSSFQIKNDIPAEPEPTCYLLSAGRSCSKEQIKAIEDGTAVVENYIIKSPAGKKQGPPPTTTTSPTPAPTSGGAMTQGPAAMLTISALAALTFFF</sequence>
<evidence type="ECO:0000256" key="3">
    <source>
        <dbReference type="ARBA" id="ARBA00022670"/>
    </source>
</evidence>
<name>E4UTA9_ARTGP</name>
<keyword evidence="11" id="KW-1185">Reference proteome</keyword>
<accession>E4UTA9</accession>
<dbReference type="EMBL" id="DS989824">
    <property type="protein sequence ID" value="EFR00670.1"/>
    <property type="molecule type" value="Genomic_DNA"/>
</dbReference>
<dbReference type="GO" id="GO:0004185">
    <property type="term" value="F:serine-type carboxypeptidase activity"/>
    <property type="evidence" value="ECO:0007669"/>
    <property type="project" value="InterPro"/>
</dbReference>
<feature type="region of interest" description="Disordered" evidence="8">
    <location>
        <begin position="606"/>
        <end position="632"/>
    </location>
</feature>
<evidence type="ECO:0000256" key="8">
    <source>
        <dbReference type="SAM" id="MobiDB-lite"/>
    </source>
</evidence>
<dbReference type="Proteomes" id="UP000002669">
    <property type="component" value="Unassembled WGS sequence"/>
</dbReference>
<gene>
    <name evidence="10" type="ORF">MGYG_03675</name>
</gene>
<evidence type="ECO:0000256" key="7">
    <source>
        <dbReference type="ARBA" id="ARBA00023180"/>
    </source>
</evidence>
<evidence type="ECO:0000313" key="11">
    <source>
        <dbReference type="Proteomes" id="UP000002669"/>
    </source>
</evidence>
<dbReference type="InParanoid" id="E4UTA9"/>
<dbReference type="Gene3D" id="3.40.50.1820">
    <property type="entry name" value="alpha/beta hydrolase"/>
    <property type="match status" value="1"/>
</dbReference>
<dbReference type="SUPFAM" id="SSF53474">
    <property type="entry name" value="alpha/beta-Hydrolases"/>
    <property type="match status" value="1"/>
</dbReference>
<dbReference type="VEuPathDB" id="FungiDB:MGYG_03675"/>
<dbReference type="InterPro" id="IPR001563">
    <property type="entry name" value="Peptidase_S10"/>
</dbReference>
<dbReference type="GeneID" id="10028780"/>
<dbReference type="GO" id="GO:0006508">
    <property type="term" value="P:proteolysis"/>
    <property type="evidence" value="ECO:0007669"/>
    <property type="project" value="UniProtKB-KW"/>
</dbReference>
<feature type="chain" id="PRO_5003190725" evidence="9">
    <location>
        <begin position="20"/>
        <end position="652"/>
    </location>
</feature>
<feature type="signal peptide" evidence="9">
    <location>
        <begin position="1"/>
        <end position="19"/>
    </location>
</feature>
<dbReference type="PANTHER" id="PTHR11802">
    <property type="entry name" value="SERINE PROTEASE FAMILY S10 SERINE CARBOXYPEPTIDASE"/>
    <property type="match status" value="1"/>
</dbReference>
<feature type="compositionally biased region" description="Low complexity" evidence="8">
    <location>
        <begin position="618"/>
        <end position="631"/>
    </location>
</feature>
<dbReference type="GO" id="GO:0000324">
    <property type="term" value="C:fungal-type vacuole"/>
    <property type="evidence" value="ECO:0007669"/>
    <property type="project" value="TreeGrafter"/>
</dbReference>
<keyword evidence="6" id="KW-1015">Disulfide bond</keyword>
<keyword evidence="2 10" id="KW-0121">Carboxypeptidase</keyword>
<evidence type="ECO:0000256" key="2">
    <source>
        <dbReference type="ARBA" id="ARBA00022645"/>
    </source>
</evidence>
<dbReference type="OMA" id="PASTWHI"/>
<evidence type="ECO:0000256" key="9">
    <source>
        <dbReference type="SAM" id="SignalP"/>
    </source>
</evidence>
<dbReference type="PANTHER" id="PTHR11802:SF189">
    <property type="entry name" value="CARBOXYPEPTIDASE"/>
    <property type="match status" value="1"/>
</dbReference>